<reference evidence="1 2" key="1">
    <citation type="submission" date="2019-07" db="EMBL/GenBank/DDBJ databases">
        <title>Genomic Encyclopedia of Archaeal and Bacterial Type Strains, Phase II (KMG-II): from individual species to whole genera.</title>
        <authorList>
            <person name="Goeker M."/>
        </authorList>
    </citation>
    <scope>NUCLEOTIDE SEQUENCE [LARGE SCALE GENOMIC DNA]</scope>
    <source>
        <strain evidence="1 2">ATCC BAA-1139</strain>
    </source>
</reference>
<dbReference type="EMBL" id="VLLN01000002">
    <property type="protein sequence ID" value="TWJ32964.1"/>
    <property type="molecule type" value="Genomic_DNA"/>
</dbReference>
<proteinExistence type="predicted"/>
<comment type="caution">
    <text evidence="1">The sequence shown here is derived from an EMBL/GenBank/DDBJ whole genome shotgun (WGS) entry which is preliminary data.</text>
</comment>
<protein>
    <submittedName>
        <fullName evidence="1">Uncharacterized protein</fullName>
    </submittedName>
</protein>
<evidence type="ECO:0000313" key="1">
    <source>
        <dbReference type="EMBL" id="TWJ32964.1"/>
    </source>
</evidence>
<dbReference type="Proteomes" id="UP000319449">
    <property type="component" value="Unassembled WGS sequence"/>
</dbReference>
<evidence type="ECO:0000313" key="2">
    <source>
        <dbReference type="Proteomes" id="UP000319449"/>
    </source>
</evidence>
<sequence length="104" mass="11534">MGNTEQLETAKRFKTIIIKDQETSIIEDSYLVAALVTLDPSIKYKPVQGADGKVSFQVHGKISDEMGRLYSGESASLSTYISNLKACRSAIFALRSSQRGNRFR</sequence>
<organism evidence="1 2">
    <name type="scientific">Geobacter argillaceus</name>
    <dbReference type="NCBI Taxonomy" id="345631"/>
    <lineage>
        <taxon>Bacteria</taxon>
        <taxon>Pseudomonadati</taxon>
        <taxon>Thermodesulfobacteriota</taxon>
        <taxon>Desulfuromonadia</taxon>
        <taxon>Geobacterales</taxon>
        <taxon>Geobacteraceae</taxon>
        <taxon>Geobacter</taxon>
    </lineage>
</organism>
<name>A0A562WRX2_9BACT</name>
<dbReference type="AlphaFoldDB" id="A0A562WRX2"/>
<dbReference type="OrthoDB" id="5397663at2"/>
<gene>
    <name evidence="1" type="ORF">JN12_00375</name>
</gene>
<dbReference type="RefSeq" id="WP_145017513.1">
    <property type="nucleotide sequence ID" value="NZ_VLLN01000002.1"/>
</dbReference>
<accession>A0A562WRX2</accession>
<keyword evidence="2" id="KW-1185">Reference proteome</keyword>